<organism evidence="1 2">
    <name type="scientific">Pristionchus mayeri</name>
    <dbReference type="NCBI Taxonomy" id="1317129"/>
    <lineage>
        <taxon>Eukaryota</taxon>
        <taxon>Metazoa</taxon>
        <taxon>Ecdysozoa</taxon>
        <taxon>Nematoda</taxon>
        <taxon>Chromadorea</taxon>
        <taxon>Rhabditida</taxon>
        <taxon>Rhabditina</taxon>
        <taxon>Diplogasteromorpha</taxon>
        <taxon>Diplogasteroidea</taxon>
        <taxon>Neodiplogasteridae</taxon>
        <taxon>Pristionchus</taxon>
    </lineage>
</organism>
<proteinExistence type="predicted"/>
<dbReference type="AlphaFoldDB" id="A0AAN4Z843"/>
<gene>
    <name evidence="1" type="ORF">PMAYCL1PPCAC_03252</name>
</gene>
<dbReference type="Proteomes" id="UP001328107">
    <property type="component" value="Unassembled WGS sequence"/>
</dbReference>
<dbReference type="EMBL" id="BTRK01000001">
    <property type="protein sequence ID" value="GMR33057.1"/>
    <property type="molecule type" value="Genomic_DNA"/>
</dbReference>
<evidence type="ECO:0000313" key="1">
    <source>
        <dbReference type="EMBL" id="GMR33057.1"/>
    </source>
</evidence>
<protein>
    <submittedName>
        <fullName evidence="1">Uncharacterized protein</fullName>
    </submittedName>
</protein>
<name>A0AAN4Z843_9BILA</name>
<reference evidence="2" key="1">
    <citation type="submission" date="2022-10" db="EMBL/GenBank/DDBJ databases">
        <title>Genome assembly of Pristionchus species.</title>
        <authorList>
            <person name="Yoshida K."/>
            <person name="Sommer R.J."/>
        </authorList>
    </citation>
    <scope>NUCLEOTIDE SEQUENCE [LARGE SCALE GENOMIC DNA]</scope>
    <source>
        <strain evidence="2">RS5460</strain>
    </source>
</reference>
<accession>A0AAN4Z843</accession>
<sequence length="102" mass="11364">LDSWPISPPTMDTPINLSFLDPSIVERIVREAEESLVETRLISPSWNTAVRDYLKTTKLGAIERVYLSGLPDDNNGQQLTMGMRGAVGENVQMVAILPEKHE</sequence>
<evidence type="ECO:0000313" key="2">
    <source>
        <dbReference type="Proteomes" id="UP001328107"/>
    </source>
</evidence>
<feature type="non-terminal residue" evidence="1">
    <location>
        <position position="102"/>
    </location>
</feature>
<keyword evidence="2" id="KW-1185">Reference proteome</keyword>
<feature type="non-terminal residue" evidence="1">
    <location>
        <position position="1"/>
    </location>
</feature>
<comment type="caution">
    <text evidence="1">The sequence shown here is derived from an EMBL/GenBank/DDBJ whole genome shotgun (WGS) entry which is preliminary data.</text>
</comment>